<dbReference type="VEuPathDB" id="FungiDB:CHGG_08527"/>
<dbReference type="Gene3D" id="3.90.1300.10">
    <property type="entry name" value="Amidase signature (AS) domain"/>
    <property type="match status" value="1"/>
</dbReference>
<dbReference type="InterPro" id="IPR023631">
    <property type="entry name" value="Amidase_dom"/>
</dbReference>
<evidence type="ECO:0000259" key="1">
    <source>
        <dbReference type="Pfam" id="PF01425"/>
    </source>
</evidence>
<dbReference type="RefSeq" id="XP_001226454.1">
    <property type="nucleotide sequence ID" value="XM_001226453.1"/>
</dbReference>
<feature type="domain" description="Amidase" evidence="1">
    <location>
        <begin position="2"/>
        <end position="310"/>
    </location>
</feature>
<protein>
    <recommendedName>
        <fullName evidence="1">Amidase domain-containing protein</fullName>
    </recommendedName>
</protein>
<dbReference type="InterPro" id="IPR036928">
    <property type="entry name" value="AS_sf"/>
</dbReference>
<gene>
    <name evidence="2" type="ORF">CHGG_08527</name>
</gene>
<proteinExistence type="predicted"/>
<dbReference type="OrthoDB" id="566138at2759"/>
<evidence type="ECO:0000313" key="3">
    <source>
        <dbReference type="Proteomes" id="UP000001056"/>
    </source>
</evidence>
<dbReference type="eggNOG" id="KOG1211">
    <property type="taxonomic scope" value="Eukaryota"/>
</dbReference>
<dbReference type="STRING" id="306901.Q2GU27"/>
<dbReference type="Proteomes" id="UP000001056">
    <property type="component" value="Unassembled WGS sequence"/>
</dbReference>
<dbReference type="HOGENOM" id="CLU_009600_14_1_1"/>
<dbReference type="InParanoid" id="Q2GU27"/>
<organism evidence="2 3">
    <name type="scientific">Chaetomium globosum (strain ATCC 6205 / CBS 148.51 / DSM 1962 / NBRC 6347 / NRRL 1970)</name>
    <name type="common">Soil fungus</name>
    <dbReference type="NCBI Taxonomy" id="306901"/>
    <lineage>
        <taxon>Eukaryota</taxon>
        <taxon>Fungi</taxon>
        <taxon>Dikarya</taxon>
        <taxon>Ascomycota</taxon>
        <taxon>Pezizomycotina</taxon>
        <taxon>Sordariomycetes</taxon>
        <taxon>Sordariomycetidae</taxon>
        <taxon>Sordariales</taxon>
        <taxon>Chaetomiaceae</taxon>
        <taxon>Chaetomium</taxon>
    </lineage>
</organism>
<dbReference type="Pfam" id="PF01425">
    <property type="entry name" value="Amidase"/>
    <property type="match status" value="1"/>
</dbReference>
<dbReference type="PANTHER" id="PTHR42678:SF34">
    <property type="entry name" value="OS04G0183300 PROTEIN"/>
    <property type="match status" value="1"/>
</dbReference>
<dbReference type="PANTHER" id="PTHR42678">
    <property type="entry name" value="AMIDASE"/>
    <property type="match status" value="1"/>
</dbReference>
<dbReference type="OMA" id="MLNTANC"/>
<dbReference type="AlphaFoldDB" id="Q2GU27"/>
<dbReference type="SUPFAM" id="SSF75304">
    <property type="entry name" value="Amidase signature (AS) enzymes"/>
    <property type="match status" value="1"/>
</dbReference>
<sequence>MSIGFAAAAVGVETWGDITYPAQTSGVVGLKPTVGLVPRTGIVPVSSFKDTVGPITRTVKDAAIILSAIAGRCFYDPATIPIPFETVPDYVAACKPDSLRGARIAVSLTPNHIMKAIDAALQVMESAGAEIIRDYDLVGWNYGVSKRAKMPDNVMLREGLESYLRTLATNPHGIYTMADLVNFTAVTPAENAMDYGLEGFVAARDEPHNSSSPEFQAEVHRMLEQGSAIAKMLNTANCDALVVPTMADIPSDLGQNPVIAVPLGFRPLTTRALRSSRMVPKDRASQMIGKGPNSPFSLSFVGRRFSEEKLIGLAYAFEQKTNVLAKSRPCLRSSVPILSGPCPSCRGRIGRFKTGAEKEQGARGSGSK</sequence>
<keyword evidence="3" id="KW-1185">Reference proteome</keyword>
<accession>Q2GU27</accession>
<evidence type="ECO:0000313" key="2">
    <source>
        <dbReference type="EMBL" id="EAQ84513.1"/>
    </source>
</evidence>
<dbReference type="EMBL" id="CH408034">
    <property type="protein sequence ID" value="EAQ84513.1"/>
    <property type="molecule type" value="Genomic_DNA"/>
</dbReference>
<reference evidence="3" key="1">
    <citation type="journal article" date="2015" name="Genome Announc.">
        <title>Draft genome sequence of the cellulolytic fungus Chaetomium globosum.</title>
        <authorList>
            <person name="Cuomo C.A."/>
            <person name="Untereiner W.A."/>
            <person name="Ma L.-J."/>
            <person name="Grabherr M."/>
            <person name="Birren B.W."/>
        </authorList>
    </citation>
    <scope>NUCLEOTIDE SEQUENCE [LARGE SCALE GENOMIC DNA]</scope>
    <source>
        <strain evidence="3">ATCC 6205 / CBS 148.51 / DSM 1962 / NBRC 6347 / NRRL 1970</strain>
    </source>
</reference>
<name>Q2GU27_CHAGB</name>
<dbReference type="GeneID" id="4395737"/>